<feature type="transmembrane region" description="Helical" evidence="1">
    <location>
        <begin position="239"/>
        <end position="262"/>
    </location>
</feature>
<feature type="transmembrane region" description="Helical" evidence="1">
    <location>
        <begin position="70"/>
        <end position="87"/>
    </location>
</feature>
<dbReference type="EMBL" id="MH613969">
    <property type="protein sequence ID" value="AYC62552.1"/>
    <property type="molecule type" value="Genomic_DNA"/>
</dbReference>
<feature type="transmembrane region" description="Helical" evidence="1">
    <location>
        <begin position="126"/>
        <end position="147"/>
    </location>
</feature>
<feature type="transmembrane region" description="Helical" evidence="1">
    <location>
        <begin position="37"/>
        <end position="58"/>
    </location>
</feature>
<feature type="transmembrane region" description="Helical" evidence="1">
    <location>
        <begin position="7"/>
        <end position="31"/>
    </location>
</feature>
<feature type="transmembrane region" description="Helical" evidence="1">
    <location>
        <begin position="153"/>
        <end position="171"/>
    </location>
</feature>
<feature type="transmembrane region" description="Helical" evidence="1">
    <location>
        <begin position="302"/>
        <end position="323"/>
    </location>
</feature>
<keyword evidence="1" id="KW-0812">Transmembrane</keyword>
<reference evidence="3" key="2">
    <citation type="journal article" date="2002" name="J. Clin. Virol.">
        <title>Genotypic analysis at multiple loci across Kaposi's sarcoma herpesvirus (KSHV) DNA molecules: clustering patterns, novel variants and chimerism.</title>
        <authorList>
            <person name="Zong J."/>
            <person name="Ciufo D.M."/>
            <person name="Viscidi R."/>
            <person name="Alagiozoglou L."/>
            <person name="Tyring S."/>
            <person name="Rady P."/>
            <person name="Orenstein J."/>
            <person name="Boto W."/>
            <person name="Kalumbuja H."/>
            <person name="Romano N."/>
            <person name="Melbye M."/>
            <person name="Kang G.H."/>
            <person name="Boshoff C."/>
            <person name="Hayward G.S."/>
        </authorList>
    </citation>
    <scope>NUCLEOTIDE SEQUENCE</scope>
    <source>
        <strain evidence="3">HKS41</strain>
    </source>
</reference>
<feature type="transmembrane region" description="Helical" evidence="1">
    <location>
        <begin position="274"/>
        <end position="290"/>
    </location>
</feature>
<keyword evidence="1" id="KW-1133">Transmembrane helix</keyword>
<dbReference type="InterPro" id="IPR009304">
    <property type="entry name" value="Herpes_LAMP2"/>
</dbReference>
<reference evidence="2" key="4">
    <citation type="journal article" date="2007" name="Curr. Top. Microbiol. Immunol.">
        <title>Modern evolutionary history of the human KSHV genome.</title>
        <authorList>
            <person name="Hayward G.S."/>
            <person name="Zong J.C."/>
        </authorList>
    </citation>
    <scope>NUCLEOTIDE SEQUENCE</scope>
    <source>
        <strain evidence="3">HKS41</strain>
        <strain evidence="2">VG1</strain>
    </source>
</reference>
<name>A0A386ATT4_HHV8</name>
<evidence type="ECO:0000256" key="1">
    <source>
        <dbReference type="SAM" id="Phobius"/>
    </source>
</evidence>
<sequence>MNYKKYLWGTWFAALITCCGCLSIMFCLLTINLENTIFLLSNISVYYQLFCTITNIYVQSKKQRFQASPPLGPSIIVGCIAFASWSFSTQSTLSTVCVCIISLLSIITAILSLGGTLRVVKCTIDSGLLCIAMVLVLIFSMGLQIYNNWTHCQFFLPLWTLLLVFFIHIFATNNGPCLKLAACVFAICGGILKATPAFFCVSHSCLSVITAGCISCIHIGMTGLFITMKRHWIGSTKGLMSFLLLQGGVLVTLTTTIGILFIKREQDTDNEGSITLLAGCGFLLYCFFCWQSFHKASLSGGFLFLFLAWTCAGCCVKLVLLYTDGWTTGVTSGLICVIVILSTGQAVLVGYLYRESRLVSFNNVTTRLPIYTPHDTPHAHAGRICPDVNHLARRLPPLPSRNLIHSRILSSTTDMALSPIRVCNTEVTTQLEMQQLHNEHTVTYASILGDNTPPPTRASACINQSGISNVSNCGVRSLDPPPFQPADEVYEEVLFPTD</sequence>
<feature type="transmembrane region" description="Helical" evidence="1">
    <location>
        <begin position="93"/>
        <end position="114"/>
    </location>
</feature>
<keyword evidence="1" id="KW-0472">Membrane</keyword>
<accession>A0A386ATT4</accession>
<organismHost>
    <name type="scientific">Homo sapiens</name>
    <name type="common">Human</name>
    <dbReference type="NCBI Taxonomy" id="9606"/>
</organismHost>
<protein>
    <submittedName>
        <fullName evidence="2">Latent signal transducing membrane protein</fullName>
    </submittedName>
</protein>
<reference evidence="2" key="1">
    <citation type="journal article" date="1999" name="J. Virol.">
        <title>Comparison of genetic variability at multiple loci across the genomes of the major subtypes of Kaposi's sarcoma-associated herpesvirus reveals evidence for recombination and for two distinct types of open reading frame K15 alleles at the right-hand end.</title>
        <authorList>
            <person name="Poole L.J."/>
            <person name="Zong J.C."/>
            <person name="Ciufo D.M."/>
            <person name="Alcendor D.J."/>
            <person name="Cannon J.S."/>
            <person name="Ambinder R."/>
            <person name="Orenstein J.M."/>
            <person name="Reitz M.S."/>
            <person name="Hayward G.S."/>
        </authorList>
    </citation>
    <scope>NUCLEOTIDE SEQUENCE</scope>
    <source>
        <strain evidence="2">VG1</strain>
    </source>
</reference>
<feature type="transmembrane region" description="Helical" evidence="1">
    <location>
        <begin position="205"/>
        <end position="227"/>
    </location>
</feature>
<proteinExistence type="predicted"/>
<organism evidence="2">
    <name type="scientific">Human herpesvirus 8</name>
    <name type="common">HHV-8</name>
    <name type="synonym">Kaposi's sarcoma-associated herpesvirus</name>
    <dbReference type="NCBI Taxonomy" id="37296"/>
    <lineage>
        <taxon>Viruses</taxon>
        <taxon>Duplodnaviria</taxon>
        <taxon>Heunggongvirae</taxon>
        <taxon>Peploviricota</taxon>
        <taxon>Herviviricetes</taxon>
        <taxon>Herpesvirales</taxon>
        <taxon>Orthoherpesviridae</taxon>
        <taxon>Gammaherpesvirinae</taxon>
        <taxon>Rhadinovirus</taxon>
        <taxon>Rhadinovirus humangamma8</taxon>
    </lineage>
</organism>
<dbReference type="Pfam" id="PF06126">
    <property type="entry name" value="Herpes_LAMP2"/>
    <property type="match status" value="1"/>
</dbReference>
<reference evidence="3" key="3">
    <citation type="journal article" date="2006" name="Intervirology">
        <title>Ugandan Kaposi's sarcoma-associated herpesvirus phylogeny: evidence for cross-ethnic transmission of viral subtypes.</title>
        <authorList>
            <person name="Kajumbula H."/>
            <person name="Wallace R.G."/>
            <person name="Zong J.C."/>
            <person name="Hokello J."/>
            <person name="Sussman N."/>
            <person name="Simms S."/>
            <person name="Rockwell R.F."/>
            <person name="Pozos R."/>
            <person name="Hayward G.S."/>
            <person name="Boto W."/>
        </authorList>
    </citation>
    <scope>NUCLEOTIDE SEQUENCE</scope>
    <source>
        <strain evidence="3">HKS41</strain>
    </source>
</reference>
<reference evidence="2" key="5">
    <citation type="submission" date="2018-07" db="EMBL/GenBank/DDBJ databases">
        <title>Sequence comparison of 60 intact ORF-K15(P), ORF-K15(M) and ORF-K15(N) allele genes and proteins encoded by Kaposi's sarcoma herpesvirus genomes from KS, PEL and PBMC samples collected worldwide.</title>
        <authorList>
            <person name="Zong J.-C."/>
            <person name="Hayward G.S."/>
        </authorList>
    </citation>
    <scope>NUCLEOTIDE SEQUENCE</scope>
    <source>
        <strain evidence="3">HKS41</strain>
        <strain evidence="2">VG1</strain>
    </source>
</reference>
<evidence type="ECO:0000313" key="3">
    <source>
        <dbReference type="EMBL" id="AYC62553.1"/>
    </source>
</evidence>
<dbReference type="EMBL" id="MH613973">
    <property type="protein sequence ID" value="AYC62553.1"/>
    <property type="molecule type" value="Genomic_DNA"/>
</dbReference>
<evidence type="ECO:0000313" key="2">
    <source>
        <dbReference type="EMBL" id="AYC62552.1"/>
    </source>
</evidence>
<feature type="transmembrane region" description="Helical" evidence="1">
    <location>
        <begin position="178"/>
        <end position="199"/>
    </location>
</feature>
<feature type="transmembrane region" description="Helical" evidence="1">
    <location>
        <begin position="329"/>
        <end position="353"/>
    </location>
</feature>
<gene>
    <name evidence="2" type="primary">ORF-K15-M allele</name>
</gene>